<keyword evidence="7" id="KW-1185">Reference proteome</keyword>
<evidence type="ECO:0000259" key="5">
    <source>
        <dbReference type="Pfam" id="PF07687"/>
    </source>
</evidence>
<dbReference type="Gene3D" id="3.30.70.360">
    <property type="match status" value="1"/>
</dbReference>
<dbReference type="AlphaFoldDB" id="A0A1B7Z1J8"/>
<organism evidence="6 7">
    <name type="scientific">Maribacter hydrothermalis</name>
    <dbReference type="NCBI Taxonomy" id="1836467"/>
    <lineage>
        <taxon>Bacteria</taxon>
        <taxon>Pseudomonadati</taxon>
        <taxon>Bacteroidota</taxon>
        <taxon>Flavobacteriia</taxon>
        <taxon>Flavobacteriales</taxon>
        <taxon>Flavobacteriaceae</taxon>
        <taxon>Maribacter</taxon>
    </lineage>
</organism>
<gene>
    <name evidence="6" type="ORF">A9200_09270</name>
</gene>
<proteinExistence type="predicted"/>
<accession>A0A1B7Z1J8</accession>
<evidence type="ECO:0000256" key="3">
    <source>
        <dbReference type="ARBA" id="ARBA00022801"/>
    </source>
</evidence>
<feature type="domain" description="Peptidase M20 dimerisation" evidence="5">
    <location>
        <begin position="236"/>
        <end position="389"/>
    </location>
</feature>
<feature type="chain" id="PRO_5008602152" description="Peptidase M20 dimerisation domain-containing protein" evidence="4">
    <location>
        <begin position="21"/>
        <end position="508"/>
    </location>
</feature>
<dbReference type="InterPro" id="IPR051458">
    <property type="entry name" value="Cyt/Met_Dipeptidase"/>
</dbReference>
<dbReference type="Gene3D" id="3.40.630.10">
    <property type="entry name" value="Zn peptidases"/>
    <property type="match status" value="1"/>
</dbReference>
<keyword evidence="2" id="KW-0479">Metal-binding</keyword>
<dbReference type="PANTHER" id="PTHR43270:SF8">
    <property type="entry name" value="DI- AND TRIPEPTIDASE DUG2-RELATED"/>
    <property type="match status" value="1"/>
</dbReference>
<dbReference type="InterPro" id="IPR011650">
    <property type="entry name" value="Peptidase_M20_dimer"/>
</dbReference>
<evidence type="ECO:0000256" key="4">
    <source>
        <dbReference type="SAM" id="SignalP"/>
    </source>
</evidence>
<dbReference type="Pfam" id="PF07687">
    <property type="entry name" value="M20_dimer"/>
    <property type="match status" value="1"/>
</dbReference>
<keyword evidence="4" id="KW-0732">Signal</keyword>
<dbReference type="PANTHER" id="PTHR43270">
    <property type="entry name" value="BETA-ALA-HIS DIPEPTIDASE"/>
    <property type="match status" value="1"/>
</dbReference>
<evidence type="ECO:0000256" key="1">
    <source>
        <dbReference type="ARBA" id="ARBA00022670"/>
    </source>
</evidence>
<dbReference type="InterPro" id="IPR002933">
    <property type="entry name" value="Peptidase_M20"/>
</dbReference>
<dbReference type="EMBL" id="LZFP01000045">
    <property type="protein sequence ID" value="OBR36602.1"/>
    <property type="molecule type" value="Genomic_DNA"/>
</dbReference>
<feature type="signal peptide" evidence="4">
    <location>
        <begin position="1"/>
        <end position="20"/>
    </location>
</feature>
<evidence type="ECO:0000313" key="6">
    <source>
        <dbReference type="EMBL" id="OBR36602.1"/>
    </source>
</evidence>
<evidence type="ECO:0000313" key="7">
    <source>
        <dbReference type="Proteomes" id="UP000092164"/>
    </source>
</evidence>
<keyword evidence="3" id="KW-0378">Hydrolase</keyword>
<dbReference type="KEGG" id="mart:BTR34_13380"/>
<dbReference type="GO" id="GO:0046872">
    <property type="term" value="F:metal ion binding"/>
    <property type="evidence" value="ECO:0007669"/>
    <property type="project" value="UniProtKB-KW"/>
</dbReference>
<comment type="caution">
    <text evidence="6">The sequence shown here is derived from an EMBL/GenBank/DDBJ whole genome shotgun (WGS) entry which is preliminary data.</text>
</comment>
<sequence length="508" mass="57186">MKKWKVLAILIFLFTSSALSYSQTLNREELTALTDKKFKEAFTNLRHFLKLQNDGNYDEQVDKNKQWCDSVFEELNFKTQTIKTAGAPLLFAEKIYRKNYKSILFYLQIDGQPVDQKAWSQTDPFIPVIKENKNGIWNSIQVDSAQNNFDDNWRIFARSASDSKGPAMSLISALQILQEQNINPKYNIKVIMDFQEELGSPDLPKAVLENKNLLEADMLLIMDGTRHLSNLPTLTYGARGIVTATIKVFGPKNALHSGQYGNYAPNPVFEAARLISSLKDDKGIVQIPGFYDGVILTERDKQLLALIPENNDSLNNRLGILKPEEVASTYQEALQFPSLNIRGLKAGWTGKEVRTLIPEEVIIELDMRLVPETPAERQLELLRNHIAEQGYYLVDSVPSNAERAVNKKLASLTYRIGSKPFRTDMNSSIGLFLNNALARVFGERIINMRTTGGSQPMAPFIKSLNTPAVSVRIPNPDNNIHGPDENLRLGNYREGILSCLAILTEPLP</sequence>
<dbReference type="GO" id="GO:0006508">
    <property type="term" value="P:proteolysis"/>
    <property type="evidence" value="ECO:0007669"/>
    <property type="project" value="UniProtKB-KW"/>
</dbReference>
<reference evidence="7" key="1">
    <citation type="submission" date="2016-06" db="EMBL/GenBank/DDBJ databases">
        <authorList>
            <person name="Zhan P."/>
        </authorList>
    </citation>
    <scope>NUCLEOTIDE SEQUENCE [LARGE SCALE GENOMIC DNA]</scope>
    <source>
        <strain evidence="7">T28</strain>
    </source>
</reference>
<name>A0A1B7Z1J8_9FLAO</name>
<protein>
    <recommendedName>
        <fullName evidence="5">Peptidase M20 dimerisation domain-containing protein</fullName>
    </recommendedName>
</protein>
<keyword evidence="1" id="KW-0645">Protease</keyword>
<dbReference type="OrthoDB" id="9761532at2"/>
<dbReference type="SUPFAM" id="SSF53187">
    <property type="entry name" value="Zn-dependent exopeptidases"/>
    <property type="match status" value="1"/>
</dbReference>
<evidence type="ECO:0000256" key="2">
    <source>
        <dbReference type="ARBA" id="ARBA00022723"/>
    </source>
</evidence>
<dbReference type="RefSeq" id="WP_068486237.1">
    <property type="nucleotide sequence ID" value="NZ_CP018760.1"/>
</dbReference>
<dbReference type="GO" id="GO:0008233">
    <property type="term" value="F:peptidase activity"/>
    <property type="evidence" value="ECO:0007669"/>
    <property type="project" value="UniProtKB-KW"/>
</dbReference>
<dbReference type="Proteomes" id="UP000092164">
    <property type="component" value="Unassembled WGS sequence"/>
</dbReference>
<dbReference type="Pfam" id="PF01546">
    <property type="entry name" value="Peptidase_M20"/>
    <property type="match status" value="1"/>
</dbReference>
<dbReference type="STRING" id="1836467.BTR34_13380"/>